<evidence type="ECO:0000313" key="1">
    <source>
        <dbReference type="EMBL" id="KAK4030124.1"/>
    </source>
</evidence>
<protein>
    <submittedName>
        <fullName evidence="1">Uncharacterized protein</fullName>
    </submittedName>
</protein>
<comment type="caution">
    <text evidence="1">The sequence shown here is derived from an EMBL/GenBank/DDBJ whole genome shotgun (WGS) entry which is preliminary data.</text>
</comment>
<organism evidence="1 2">
    <name type="scientific">Daphnia magna</name>
    <dbReference type="NCBI Taxonomy" id="35525"/>
    <lineage>
        <taxon>Eukaryota</taxon>
        <taxon>Metazoa</taxon>
        <taxon>Ecdysozoa</taxon>
        <taxon>Arthropoda</taxon>
        <taxon>Crustacea</taxon>
        <taxon>Branchiopoda</taxon>
        <taxon>Diplostraca</taxon>
        <taxon>Cladocera</taxon>
        <taxon>Anomopoda</taxon>
        <taxon>Daphniidae</taxon>
        <taxon>Daphnia</taxon>
    </lineage>
</organism>
<name>A0ABR0AYC9_9CRUS</name>
<accession>A0ABR0AYC9</accession>
<dbReference type="Proteomes" id="UP001234178">
    <property type="component" value="Unassembled WGS sequence"/>
</dbReference>
<dbReference type="EMBL" id="JAOYFB010000039">
    <property type="protein sequence ID" value="KAK4030124.1"/>
    <property type="molecule type" value="Genomic_DNA"/>
</dbReference>
<evidence type="ECO:0000313" key="2">
    <source>
        <dbReference type="Proteomes" id="UP001234178"/>
    </source>
</evidence>
<gene>
    <name evidence="1" type="ORF">OUZ56_023081</name>
</gene>
<reference evidence="1 2" key="1">
    <citation type="journal article" date="2023" name="Nucleic Acids Res.">
        <title>The hologenome of Daphnia magna reveals possible DNA methylation and microbiome-mediated evolution of the host genome.</title>
        <authorList>
            <person name="Chaturvedi A."/>
            <person name="Li X."/>
            <person name="Dhandapani V."/>
            <person name="Marshall H."/>
            <person name="Kissane S."/>
            <person name="Cuenca-Cambronero M."/>
            <person name="Asole G."/>
            <person name="Calvet F."/>
            <person name="Ruiz-Romero M."/>
            <person name="Marangio P."/>
            <person name="Guigo R."/>
            <person name="Rago D."/>
            <person name="Mirbahai L."/>
            <person name="Eastwood N."/>
            <person name="Colbourne J.K."/>
            <person name="Zhou J."/>
            <person name="Mallon E."/>
            <person name="Orsini L."/>
        </authorList>
    </citation>
    <scope>NUCLEOTIDE SEQUENCE [LARGE SCALE GENOMIC DNA]</scope>
    <source>
        <strain evidence="1">LRV0_1</strain>
    </source>
</reference>
<proteinExistence type="predicted"/>
<keyword evidence="2" id="KW-1185">Reference proteome</keyword>
<sequence>MNVAWKRKFTASATTQFPADLLCKGCEYCGKCCHGDYIDISNKYDSSRGKPRHQYQYRVCPTFAPEKKIETVVKKEDIVLKPIFSEANYTDDDGSWACEKKILCSRKGKMKTSFLYYSLGAPSPKENNLVYRLER</sequence>